<dbReference type="PROSITE" id="PS51781">
    <property type="entry name" value="SH3B"/>
    <property type="match status" value="1"/>
</dbReference>
<feature type="region of interest" description="Disordered" evidence="1">
    <location>
        <begin position="312"/>
        <end position="387"/>
    </location>
</feature>
<keyword evidence="2" id="KW-1133">Transmembrane helix</keyword>
<dbReference type="InterPro" id="IPR027417">
    <property type="entry name" value="P-loop_NTPase"/>
</dbReference>
<keyword evidence="2" id="KW-0812">Transmembrane</keyword>
<dbReference type="Pfam" id="PF08239">
    <property type="entry name" value="SH3_3"/>
    <property type="match status" value="1"/>
</dbReference>
<feature type="compositionally biased region" description="Low complexity" evidence="1">
    <location>
        <begin position="346"/>
        <end position="378"/>
    </location>
</feature>
<dbReference type="OrthoDB" id="9780149at2"/>
<organism evidence="4 5">
    <name type="scientific">Seleniivibrio woodruffii</name>
    <dbReference type="NCBI Taxonomy" id="1078050"/>
    <lineage>
        <taxon>Bacteria</taxon>
        <taxon>Pseudomonadati</taxon>
        <taxon>Deferribacterota</taxon>
        <taxon>Deferribacteres</taxon>
        <taxon>Deferribacterales</taxon>
        <taxon>Geovibrionaceae</taxon>
        <taxon>Seleniivibrio</taxon>
    </lineage>
</organism>
<keyword evidence="2" id="KW-0472">Membrane</keyword>
<dbReference type="InterPro" id="IPR052026">
    <property type="entry name" value="ExeA_AAA_ATPase_DNA-bind"/>
</dbReference>
<proteinExistence type="predicted"/>
<dbReference type="SMART" id="SM00287">
    <property type="entry name" value="SH3b"/>
    <property type="match status" value="1"/>
</dbReference>
<dbReference type="InterPro" id="IPR003646">
    <property type="entry name" value="SH3-like_bac-type"/>
</dbReference>
<dbReference type="RefSeq" id="WP_132872386.1">
    <property type="nucleotide sequence ID" value="NZ_SMGG01000003.1"/>
</dbReference>
<evidence type="ECO:0000256" key="1">
    <source>
        <dbReference type="SAM" id="MobiDB-lite"/>
    </source>
</evidence>
<dbReference type="Gene3D" id="3.40.50.300">
    <property type="entry name" value="P-loop containing nucleotide triphosphate hydrolases"/>
    <property type="match status" value="1"/>
</dbReference>
<protein>
    <submittedName>
        <fullName evidence="4">Type II secretory pathway predicted ATPase ExeA</fullName>
    </submittedName>
</protein>
<keyword evidence="5" id="KW-1185">Reference proteome</keyword>
<dbReference type="Gene3D" id="2.30.30.40">
    <property type="entry name" value="SH3 Domains"/>
    <property type="match status" value="1"/>
</dbReference>
<dbReference type="InterPro" id="IPR003593">
    <property type="entry name" value="AAA+_ATPase"/>
</dbReference>
<sequence length="476" mass="53151">MSYIDFFDFKEHPFRITPDVQFFFASPLHSEALQSLKYFADSNEGFLVLTGEPGTGKTITLRKFMNELPENVEYAYVMFPSLEPEEMFHAVLEDFGYPITENQTKNTLFAGFRDFLTEKRLQGKKTLLIIDEAQNLSERTLEELRILSNLETEKEKLIQFVIAGQPELDLKLDSQALRQLKQRITLRINLDIMSYEEMSKYVSFRLTKASYRGIYPDTAFYKKLYSYSKGNPRLINLLMERALMAAYVDQNKLLNKKHLISAAVSLQMDVEREQPKSNLLLYAVAALLAVVCIAGAAFYYGTLYSKRLTPPPAPAPVAQQEAPKPKPVPKAPPVQKPEPVAPIQPAAEQQTATQASTAAAETVQEKPVVSVSTRTPVTAPKAAPVQPKAEKAAVKEPVQQAVQKPEPAAETGTVKANILNLRKTPDLNAEILAKVSGGETVTILSENSEGWLEVNLNRNGRKVSGWIFGRNVARTN</sequence>
<dbReference type="AlphaFoldDB" id="A0A4R1KE36"/>
<feature type="domain" description="SH3b" evidence="3">
    <location>
        <begin position="409"/>
        <end position="476"/>
    </location>
</feature>
<dbReference type="PANTHER" id="PTHR35894:SF1">
    <property type="entry name" value="PHOSPHORIBULOKINASE _ URIDINE KINASE FAMILY"/>
    <property type="match status" value="1"/>
</dbReference>
<evidence type="ECO:0000259" key="3">
    <source>
        <dbReference type="PROSITE" id="PS51781"/>
    </source>
</evidence>
<evidence type="ECO:0000256" key="2">
    <source>
        <dbReference type="SAM" id="Phobius"/>
    </source>
</evidence>
<dbReference type="EMBL" id="SMGG01000003">
    <property type="protein sequence ID" value="TCK62377.1"/>
    <property type="molecule type" value="Genomic_DNA"/>
</dbReference>
<accession>A0A4R1KE36</accession>
<dbReference type="Pfam" id="PF13401">
    <property type="entry name" value="AAA_22"/>
    <property type="match status" value="1"/>
</dbReference>
<dbReference type="CDD" id="cd00009">
    <property type="entry name" value="AAA"/>
    <property type="match status" value="1"/>
</dbReference>
<evidence type="ECO:0000313" key="5">
    <source>
        <dbReference type="Proteomes" id="UP000294614"/>
    </source>
</evidence>
<dbReference type="InterPro" id="IPR049945">
    <property type="entry name" value="AAA_22"/>
</dbReference>
<dbReference type="PANTHER" id="PTHR35894">
    <property type="entry name" value="GENERAL SECRETION PATHWAY PROTEIN A-RELATED"/>
    <property type="match status" value="1"/>
</dbReference>
<gene>
    <name evidence="4" type="ORF">C8D98_0903</name>
</gene>
<dbReference type="SMART" id="SM00382">
    <property type="entry name" value="AAA"/>
    <property type="match status" value="1"/>
</dbReference>
<dbReference type="GO" id="GO:0016887">
    <property type="term" value="F:ATP hydrolysis activity"/>
    <property type="evidence" value="ECO:0007669"/>
    <property type="project" value="InterPro"/>
</dbReference>
<feature type="transmembrane region" description="Helical" evidence="2">
    <location>
        <begin position="279"/>
        <end position="300"/>
    </location>
</feature>
<evidence type="ECO:0000313" key="4">
    <source>
        <dbReference type="EMBL" id="TCK62377.1"/>
    </source>
</evidence>
<dbReference type="SUPFAM" id="SSF52540">
    <property type="entry name" value="P-loop containing nucleoside triphosphate hydrolases"/>
    <property type="match status" value="1"/>
</dbReference>
<name>A0A4R1KE36_9BACT</name>
<comment type="caution">
    <text evidence="4">The sequence shown here is derived from an EMBL/GenBank/DDBJ whole genome shotgun (WGS) entry which is preliminary data.</text>
</comment>
<reference evidence="4 5" key="1">
    <citation type="submission" date="2019-03" db="EMBL/GenBank/DDBJ databases">
        <title>Genomic Encyclopedia of Type Strains, Phase IV (KMG-IV): sequencing the most valuable type-strain genomes for metagenomic binning, comparative biology and taxonomic classification.</title>
        <authorList>
            <person name="Goeker M."/>
        </authorList>
    </citation>
    <scope>NUCLEOTIDE SEQUENCE [LARGE SCALE GENOMIC DNA]</scope>
    <source>
        <strain evidence="4 5">DSM 24984</strain>
    </source>
</reference>
<feature type="compositionally biased region" description="Pro residues" evidence="1">
    <location>
        <begin position="325"/>
        <end position="342"/>
    </location>
</feature>
<dbReference type="Proteomes" id="UP000294614">
    <property type="component" value="Unassembled WGS sequence"/>
</dbReference>